<dbReference type="Proteomes" id="UP000633509">
    <property type="component" value="Unassembled WGS sequence"/>
</dbReference>
<proteinExistence type="predicted"/>
<dbReference type="EMBL" id="JADBEK010000001">
    <property type="protein sequence ID" value="MBE1590984.1"/>
    <property type="molecule type" value="Genomic_DNA"/>
</dbReference>
<protein>
    <submittedName>
        <fullName evidence="1">Uncharacterized protein</fullName>
    </submittedName>
</protein>
<gene>
    <name evidence="1" type="ORF">H4W80_009242</name>
</gene>
<keyword evidence="2" id="KW-1185">Reference proteome</keyword>
<evidence type="ECO:0000313" key="2">
    <source>
        <dbReference type="Proteomes" id="UP000633509"/>
    </source>
</evidence>
<dbReference type="RefSeq" id="WP_192790767.1">
    <property type="nucleotide sequence ID" value="NZ_JADBEK010000001.1"/>
</dbReference>
<accession>A0ABR9MDW7</accession>
<comment type="caution">
    <text evidence="1">The sequence shown here is derived from an EMBL/GenBank/DDBJ whole genome shotgun (WGS) entry which is preliminary data.</text>
</comment>
<evidence type="ECO:0000313" key="1">
    <source>
        <dbReference type="EMBL" id="MBE1590984.1"/>
    </source>
</evidence>
<sequence length="76" mass="8527">MREQAMVREHVAVPEQAMVRGHVAVPEQATVRQRIAVPEQATVRQRIAVLRKCGAVWDAVRRSAWVGVRTSLLARS</sequence>
<reference evidence="1 2" key="1">
    <citation type="submission" date="2020-10" db="EMBL/GenBank/DDBJ databases">
        <title>Sequencing the genomes of 1000 actinobacteria strains.</title>
        <authorList>
            <person name="Klenk H.-P."/>
        </authorList>
    </citation>
    <scope>NUCLEOTIDE SEQUENCE [LARGE SCALE GENOMIC DNA]</scope>
    <source>
        <strain evidence="1 2">DSM 43173</strain>
    </source>
</reference>
<name>A0ABR9MDW7_9ACTN</name>
<organism evidence="1 2">
    <name type="scientific">Nonomuraea angiospora</name>
    <dbReference type="NCBI Taxonomy" id="46172"/>
    <lineage>
        <taxon>Bacteria</taxon>
        <taxon>Bacillati</taxon>
        <taxon>Actinomycetota</taxon>
        <taxon>Actinomycetes</taxon>
        <taxon>Streptosporangiales</taxon>
        <taxon>Streptosporangiaceae</taxon>
        <taxon>Nonomuraea</taxon>
    </lineage>
</organism>